<dbReference type="Ensembl" id="ENSAOWT00000001987.1">
    <property type="protein sequence ID" value="ENSAOWP00000001757.1"/>
    <property type="gene ID" value="ENSAOWG00000001252.1"/>
</dbReference>
<evidence type="ECO:0000313" key="3">
    <source>
        <dbReference type="Proteomes" id="UP000694424"/>
    </source>
</evidence>
<keyword evidence="1" id="KW-0472">Membrane</keyword>
<evidence type="ECO:0000313" key="2">
    <source>
        <dbReference type="Ensembl" id="ENSAOWP00000001757.1"/>
    </source>
</evidence>
<feature type="transmembrane region" description="Helical" evidence="1">
    <location>
        <begin position="14"/>
        <end position="34"/>
    </location>
</feature>
<accession>A0A8B9NYW6</accession>
<keyword evidence="1" id="KW-0812">Transmembrane</keyword>
<reference evidence="2" key="1">
    <citation type="submission" date="2025-08" db="UniProtKB">
        <authorList>
            <consortium name="Ensembl"/>
        </authorList>
    </citation>
    <scope>IDENTIFICATION</scope>
</reference>
<proteinExistence type="predicted"/>
<evidence type="ECO:0000256" key="1">
    <source>
        <dbReference type="SAM" id="Phobius"/>
    </source>
</evidence>
<sequence>RKVIYLGNNHTLELLFLLVGPGPSLAALFHRFLVRKGKHCRCSFSPSPHCTLTSTVHRSGWINSRTSLRHC</sequence>
<keyword evidence="3" id="KW-1185">Reference proteome</keyword>
<dbReference type="AlphaFoldDB" id="A0A8B9NYW6"/>
<protein>
    <submittedName>
        <fullName evidence="2">Uncharacterized protein</fullName>
    </submittedName>
</protein>
<name>A0A8B9NYW6_APTOW</name>
<keyword evidence="1" id="KW-1133">Transmembrane helix</keyword>
<organism evidence="2 3">
    <name type="scientific">Apteryx owenii</name>
    <name type="common">Little spotted kiwi</name>
    <dbReference type="NCBI Taxonomy" id="8824"/>
    <lineage>
        <taxon>Eukaryota</taxon>
        <taxon>Metazoa</taxon>
        <taxon>Chordata</taxon>
        <taxon>Craniata</taxon>
        <taxon>Vertebrata</taxon>
        <taxon>Euteleostomi</taxon>
        <taxon>Archelosauria</taxon>
        <taxon>Archosauria</taxon>
        <taxon>Dinosauria</taxon>
        <taxon>Saurischia</taxon>
        <taxon>Theropoda</taxon>
        <taxon>Coelurosauria</taxon>
        <taxon>Aves</taxon>
        <taxon>Palaeognathae</taxon>
        <taxon>Apterygiformes</taxon>
        <taxon>Apterygidae</taxon>
        <taxon>Apteryx</taxon>
    </lineage>
</organism>
<dbReference type="Proteomes" id="UP000694424">
    <property type="component" value="Unplaced"/>
</dbReference>
<reference evidence="2" key="2">
    <citation type="submission" date="2025-09" db="UniProtKB">
        <authorList>
            <consortium name="Ensembl"/>
        </authorList>
    </citation>
    <scope>IDENTIFICATION</scope>
</reference>